<dbReference type="SUPFAM" id="SSF52200">
    <property type="entry name" value="Toll/Interleukin receptor TIR domain"/>
    <property type="match status" value="1"/>
</dbReference>
<dbReference type="EMBL" id="CP015145">
    <property type="protein sequence ID" value="AMX17560.1"/>
    <property type="molecule type" value="Genomic_DNA"/>
</dbReference>
<dbReference type="InterPro" id="IPR025303">
    <property type="entry name" value="PdaC"/>
</dbReference>
<evidence type="ECO:0000313" key="2">
    <source>
        <dbReference type="EMBL" id="AMX17560.1"/>
    </source>
</evidence>
<dbReference type="Gene3D" id="3.90.640.20">
    <property type="entry name" value="Heat-shock cognate protein, ATPase"/>
    <property type="match status" value="1"/>
</dbReference>
<reference evidence="2 3" key="1">
    <citation type="submission" date="2016-04" db="EMBL/GenBank/DDBJ databases">
        <title>Complete genome sequencing of OXA-72 bearing Acinetobacter pittii strain IEC338SC.</title>
        <authorList>
            <person name="Brasiliense D.M."/>
            <person name="Lima K.V."/>
            <person name="Souza C.O."/>
            <person name="Dutra L.G."/>
            <person name="Mamizuka E.M."/>
            <person name="Perez-Chaparro P.J."/>
            <person name="McCulloch J.A."/>
        </authorList>
    </citation>
    <scope>NUCLEOTIDE SEQUENCE [LARGE SCALE GENOMIC DNA]</scope>
    <source>
        <strain evidence="2 3">IEC338SC</strain>
    </source>
</reference>
<dbReference type="Pfam" id="PF13676">
    <property type="entry name" value="TIR_2"/>
    <property type="match status" value="1"/>
</dbReference>
<dbReference type="GO" id="GO:0007165">
    <property type="term" value="P:signal transduction"/>
    <property type="evidence" value="ECO:0007669"/>
    <property type="project" value="InterPro"/>
</dbReference>
<dbReference type="AlphaFoldDB" id="A0AB33B7M1"/>
<dbReference type="Pfam" id="PF11738">
    <property type="entry name" value="DUF3298"/>
    <property type="match status" value="1"/>
</dbReference>
<proteinExistence type="predicted"/>
<protein>
    <submittedName>
        <fullName evidence="2">TIR domain protein</fullName>
    </submittedName>
</protein>
<sequence>MKVFLSYAKEDKDFILECYDELKRKNFDPWMDEHDLLPGQAWDECLKTNMKDTDVVLIFMSSDSVSKIGYVQREWKYFIDKRKEFPENFIYLIPVQLDTCTVPQLISSEIQFINIHRDLTGKEWSKVLRSLEVAAEQRNINQINKDITKPKVELREISEKFESLNGYEFNGSYPFIKSANDSFKEANELIYVEILKELSLLRSRYFEKPLDIERQDNLPTYQDIFDLSLSGNIGYIRSNFISLVFTHYAYTGGAHGNHYFSCRHYFIKDGKAISINPLQIFSKNLYNAAEEYIKDYCTNDLIAQISHREENDDIDQEWIKNGCQSIDSQHILIKENSLEVYFAPYSVSCYASGDFIVDIPFYRLTKFFNKEKDSLFTLIQESEN</sequence>
<dbReference type="InterPro" id="IPR037126">
    <property type="entry name" value="PdaC/RsiV-like_sf"/>
</dbReference>
<dbReference type="InterPro" id="IPR000157">
    <property type="entry name" value="TIR_dom"/>
</dbReference>
<organism evidence="2 3">
    <name type="scientific">Acinetobacter pittii</name>
    <name type="common">Acinetobacter genomosp. 3</name>
    <dbReference type="NCBI Taxonomy" id="48296"/>
    <lineage>
        <taxon>Bacteria</taxon>
        <taxon>Pseudomonadati</taxon>
        <taxon>Pseudomonadota</taxon>
        <taxon>Gammaproteobacteria</taxon>
        <taxon>Moraxellales</taxon>
        <taxon>Moraxellaceae</taxon>
        <taxon>Acinetobacter</taxon>
        <taxon>Acinetobacter calcoaceticus/baumannii complex</taxon>
    </lineage>
</organism>
<feature type="domain" description="TIR" evidence="1">
    <location>
        <begin position="1"/>
        <end position="131"/>
    </location>
</feature>
<dbReference type="InterPro" id="IPR035897">
    <property type="entry name" value="Toll_tir_struct_dom_sf"/>
</dbReference>
<name>A0AB33B7M1_ACIPI</name>
<dbReference type="InterPro" id="IPR021729">
    <property type="entry name" value="DUF3298"/>
</dbReference>
<dbReference type="PROSITE" id="PS50104">
    <property type="entry name" value="TIR"/>
    <property type="match status" value="1"/>
</dbReference>
<accession>A0AB33B7M1</accession>
<dbReference type="Pfam" id="PF13739">
    <property type="entry name" value="PdaC"/>
    <property type="match status" value="1"/>
</dbReference>
<evidence type="ECO:0000259" key="1">
    <source>
        <dbReference type="PROSITE" id="PS50104"/>
    </source>
</evidence>
<dbReference type="Gene3D" id="3.40.50.10140">
    <property type="entry name" value="Toll/interleukin-1 receptor homology (TIR) domain"/>
    <property type="match status" value="1"/>
</dbReference>
<dbReference type="Gene3D" id="3.30.565.40">
    <property type="entry name" value="Fervidobacterium nodosum Rt17-B1 like"/>
    <property type="match status" value="1"/>
</dbReference>
<gene>
    <name evidence="2" type="ORF">IEC338SC_0371</name>
</gene>
<dbReference type="RefSeq" id="WP_063097813.1">
    <property type="nucleotide sequence ID" value="NZ_CP015145.1"/>
</dbReference>
<dbReference type="Proteomes" id="UP000076152">
    <property type="component" value="Chromosome"/>
</dbReference>
<evidence type="ECO:0000313" key="3">
    <source>
        <dbReference type="Proteomes" id="UP000076152"/>
    </source>
</evidence>